<evidence type="ECO:0008006" key="4">
    <source>
        <dbReference type="Google" id="ProtNLM"/>
    </source>
</evidence>
<feature type="chain" id="PRO_5020955408" description="HdeA/HdeB family protein" evidence="1">
    <location>
        <begin position="21"/>
        <end position="95"/>
    </location>
</feature>
<evidence type="ECO:0000313" key="3">
    <source>
        <dbReference type="Proteomes" id="UP000295484"/>
    </source>
</evidence>
<reference evidence="2 3" key="1">
    <citation type="submission" date="2019-03" db="EMBL/GenBank/DDBJ databases">
        <title>Genomic Encyclopedia of Type Strains, Phase IV (KMG-IV): sequencing the most valuable type-strain genomes for metagenomic binning, comparative biology and taxonomic classification.</title>
        <authorList>
            <person name="Goeker M."/>
        </authorList>
    </citation>
    <scope>NUCLEOTIDE SEQUENCE [LARGE SCALE GENOMIC DNA]</scope>
    <source>
        <strain evidence="2 3">JA181</strain>
    </source>
</reference>
<comment type="caution">
    <text evidence="2">The sequence shown here is derived from an EMBL/GenBank/DDBJ whole genome shotgun (WGS) entry which is preliminary data.</text>
</comment>
<gene>
    <name evidence="2" type="ORF">EV657_110103</name>
</gene>
<keyword evidence="1" id="KW-0732">Signal</keyword>
<accession>A0A4R8FZ43</accession>
<proteinExistence type="predicted"/>
<evidence type="ECO:0000256" key="1">
    <source>
        <dbReference type="SAM" id="SignalP"/>
    </source>
</evidence>
<dbReference type="Proteomes" id="UP000295484">
    <property type="component" value="Unassembled WGS sequence"/>
</dbReference>
<dbReference type="RefSeq" id="WP_134077887.1">
    <property type="nucleotide sequence ID" value="NZ_SOEB01000010.1"/>
</dbReference>
<organism evidence="2 3">
    <name type="scientific">Rhodovulum visakhapatnamense</name>
    <dbReference type="NCBI Taxonomy" id="364297"/>
    <lineage>
        <taxon>Bacteria</taxon>
        <taxon>Pseudomonadati</taxon>
        <taxon>Pseudomonadota</taxon>
        <taxon>Alphaproteobacteria</taxon>
        <taxon>Rhodobacterales</taxon>
        <taxon>Paracoccaceae</taxon>
        <taxon>Rhodovulum</taxon>
    </lineage>
</organism>
<feature type="signal peptide" evidence="1">
    <location>
        <begin position="1"/>
        <end position="20"/>
    </location>
</feature>
<sequence length="95" mass="10166">MRIHAGLIALIFLQALPAPADDQEDDLGALIAFARTSPLTDGGCWLEMQNVFGHWEKLALIFGVADPGDAAACAEIASRAAETNPARKYRCNPVD</sequence>
<evidence type="ECO:0000313" key="2">
    <source>
        <dbReference type="EMBL" id="TDX28908.1"/>
    </source>
</evidence>
<protein>
    <recommendedName>
        <fullName evidence="4">HdeA/HdeB family protein</fullName>
    </recommendedName>
</protein>
<name>A0A4R8FZ43_9RHOB</name>
<dbReference type="AlphaFoldDB" id="A0A4R8FZ43"/>
<dbReference type="EMBL" id="SOEB01000010">
    <property type="protein sequence ID" value="TDX28908.1"/>
    <property type="molecule type" value="Genomic_DNA"/>
</dbReference>